<name>A0A6I4IGF0_9FLAO</name>
<dbReference type="SUPFAM" id="SSF49464">
    <property type="entry name" value="Carboxypeptidase regulatory domain-like"/>
    <property type="match status" value="1"/>
</dbReference>
<dbReference type="OrthoDB" id="603275at2"/>
<reference evidence="2" key="1">
    <citation type="submission" date="2019-05" db="EMBL/GenBank/DDBJ databases">
        <title>Flavobacterium profundi sp. nov., isolated from a deep-sea seamount.</title>
        <authorList>
            <person name="Zhang D.-C."/>
        </authorList>
    </citation>
    <scope>NUCLEOTIDE SEQUENCE [LARGE SCALE GENOMIC DNA]</scope>
    <source>
        <strain evidence="2">TP390</strain>
    </source>
</reference>
<accession>A0A6I4IGF0</accession>
<organism evidence="1 2">
    <name type="scientific">Flavobacterium profundi</name>
    <dbReference type="NCBI Taxonomy" id="1774945"/>
    <lineage>
        <taxon>Bacteria</taxon>
        <taxon>Pseudomonadati</taxon>
        <taxon>Bacteroidota</taxon>
        <taxon>Flavobacteriia</taxon>
        <taxon>Flavobacteriales</taxon>
        <taxon>Flavobacteriaceae</taxon>
        <taxon>Flavobacterium</taxon>
    </lineage>
</organism>
<dbReference type="AlphaFoldDB" id="A0A6I4IGF0"/>
<protein>
    <recommendedName>
        <fullName evidence="3">TonB-dependent receptor</fullName>
    </recommendedName>
</protein>
<dbReference type="Proteomes" id="UP000431264">
    <property type="component" value="Unassembled WGS sequence"/>
</dbReference>
<evidence type="ECO:0000313" key="1">
    <source>
        <dbReference type="EMBL" id="MVO08773.1"/>
    </source>
</evidence>
<evidence type="ECO:0008006" key="3">
    <source>
        <dbReference type="Google" id="ProtNLM"/>
    </source>
</evidence>
<dbReference type="SUPFAM" id="SSF56935">
    <property type="entry name" value="Porins"/>
    <property type="match status" value="1"/>
</dbReference>
<comment type="caution">
    <text evidence="1">The sequence shown here is derived from an EMBL/GenBank/DDBJ whole genome shotgun (WGS) entry which is preliminary data.</text>
</comment>
<sequence>MKLLKNHLLFNATTKLMCYFILFFCSHSFCQTLTGTVKDSLQNPLANANVIAKPLLENKGLKFAIADHLGRYKLELEKEVPYEIKVSYLGYKEALLKIDANSDLKEHHFVLQESGQQLKEIVIDYEYKPIVVKKDTLIYNVASFANGNERKMKEVLEKMPGVEVDKDGTVTVQGKKVTQMMVEGKSFFGGGSKLAVENIPADALDKIEVIDHFNKVGFLKEVSDSDELAMNVKLKEEKKKFVFGDVEAGAEVANDNGFHLLHTALFYYSPKTNVSFIGDANNIGKRTFSFQDLMRFQGGVSSFFNDRKQLTNLYAFTTDNTDVIENKSQFGALNFQHDLNFKLAVEGFAIFSKLFSASLTESNNEYLQNSAFTFENRTTQKENKTLLGIANVKLDYSPSDHSKWFYNAQLQSSANDAASMLNSIRDGQQSVFETLNEADNNQIKQFVEWHKQYKNTKHTTTFVVNQSYENNTPTNIWLTDTEFLAGLIPLENDSFYEIQQVKKVKNNTIDALFKHYWIVNNYNHLYTNVGNNFGTTHLQISEKQLVSDGTVNDFANGGFGNDLEYVLNDFYVGLEYKFKIGKWINKPGIYTHKYHLQTHQIAATYTVNKTYLEPQWDSEYEFNQSEALTFKYQLSNDFPDATQLLERYTLQSYNTVFRGNALLSNERFHTASLRYKKTSMYRGLMLFANINFNKKIRTIRNKVELDGINQFNTPIITDNPETNWRAYGTLSKKIHRFRLQFNSSLSWFSYIQTLNNQTTTNNRNNQAVGVKISTATKKWPSASVGYNKSFSQFSGLTSSQFTNDVFSFSWDIDFLRSFTFKTDYEVTFNENSQNQKTTYRIGNAYLSYQKKDHPLRFELSARNYLNNGTIINNSFSDFLISNSTTFTLPRIILLSISYKL</sequence>
<evidence type="ECO:0000313" key="2">
    <source>
        <dbReference type="Proteomes" id="UP000431264"/>
    </source>
</evidence>
<keyword evidence="2" id="KW-1185">Reference proteome</keyword>
<dbReference type="InterPro" id="IPR008969">
    <property type="entry name" value="CarboxyPept-like_regulatory"/>
</dbReference>
<proteinExistence type="predicted"/>
<dbReference type="EMBL" id="WQLW01000003">
    <property type="protein sequence ID" value="MVO08773.1"/>
    <property type="molecule type" value="Genomic_DNA"/>
</dbReference>
<gene>
    <name evidence="1" type="ORF">GOQ30_06305</name>
</gene>
<dbReference type="Gene3D" id="2.60.40.1120">
    <property type="entry name" value="Carboxypeptidase-like, regulatory domain"/>
    <property type="match status" value="1"/>
</dbReference>
<dbReference type="Pfam" id="PF13715">
    <property type="entry name" value="CarbopepD_reg_2"/>
    <property type="match status" value="1"/>
</dbReference>
<dbReference type="RefSeq" id="WP_140997165.1">
    <property type="nucleotide sequence ID" value="NZ_VDCZ01000003.1"/>
</dbReference>